<dbReference type="Proteomes" id="UP000216411">
    <property type="component" value="Unassembled WGS sequence"/>
</dbReference>
<evidence type="ECO:0000313" key="5">
    <source>
        <dbReference type="Proteomes" id="UP000247523"/>
    </source>
</evidence>
<dbReference type="InterPro" id="IPR036890">
    <property type="entry name" value="HATPase_C_sf"/>
</dbReference>
<keyword evidence="2" id="KW-0808">Transferase</keyword>
<keyword evidence="1" id="KW-0472">Membrane</keyword>
<dbReference type="AlphaFoldDB" id="A0A255IMT3"/>
<evidence type="ECO:0000256" key="1">
    <source>
        <dbReference type="SAM" id="Phobius"/>
    </source>
</evidence>
<keyword evidence="3" id="KW-0547">Nucleotide-binding</keyword>
<comment type="caution">
    <text evidence="2">The sequence shown here is derived from an EMBL/GenBank/DDBJ whole genome shotgun (WGS) entry which is preliminary data.</text>
</comment>
<feature type="transmembrane region" description="Helical" evidence="1">
    <location>
        <begin position="119"/>
        <end position="138"/>
    </location>
</feature>
<evidence type="ECO:0000313" key="2">
    <source>
        <dbReference type="EMBL" id="PXV89558.1"/>
    </source>
</evidence>
<feature type="transmembrane region" description="Helical" evidence="1">
    <location>
        <begin position="57"/>
        <end position="75"/>
    </location>
</feature>
<keyword evidence="4" id="KW-1185">Reference proteome</keyword>
<dbReference type="GO" id="GO:0016301">
    <property type="term" value="F:kinase activity"/>
    <property type="evidence" value="ECO:0007669"/>
    <property type="project" value="UniProtKB-KW"/>
</dbReference>
<reference evidence="2 5" key="2">
    <citation type="submission" date="2018-05" db="EMBL/GenBank/DDBJ databases">
        <title>Genomic Encyclopedia of Type Strains, Phase IV (KMG-IV): sequencing the most valuable type-strain genomes for metagenomic binning, comparative biology and taxonomic classification.</title>
        <authorList>
            <person name="Goeker M."/>
        </authorList>
    </citation>
    <scope>NUCLEOTIDE SEQUENCE [LARGE SCALE GENOMIC DNA]</scope>
    <source>
        <strain evidence="2 5">DSM 28816</strain>
    </source>
</reference>
<dbReference type="GO" id="GO:0005524">
    <property type="term" value="F:ATP binding"/>
    <property type="evidence" value="ECO:0007669"/>
    <property type="project" value="UniProtKB-KW"/>
</dbReference>
<evidence type="ECO:0000313" key="4">
    <source>
        <dbReference type="Proteomes" id="UP000216411"/>
    </source>
</evidence>
<dbReference type="EMBL" id="NOKA02000004">
    <property type="protein sequence ID" value="RDY32265.1"/>
    <property type="molecule type" value="Genomic_DNA"/>
</dbReference>
<dbReference type="OrthoDB" id="2068288at2"/>
<organism evidence="2 5">
    <name type="scientific">Lachnotalea glycerini</name>
    <dbReference type="NCBI Taxonomy" id="1763509"/>
    <lineage>
        <taxon>Bacteria</taxon>
        <taxon>Bacillati</taxon>
        <taxon>Bacillota</taxon>
        <taxon>Clostridia</taxon>
        <taxon>Lachnospirales</taxon>
        <taxon>Lachnospiraceae</taxon>
        <taxon>Lachnotalea</taxon>
    </lineage>
</organism>
<keyword evidence="1" id="KW-0812">Transmembrane</keyword>
<reference evidence="3" key="3">
    <citation type="submission" date="2018-07" db="EMBL/GenBank/DDBJ databases">
        <authorList>
            <person name="Quirk P.G."/>
            <person name="Krulwich T.A."/>
        </authorList>
    </citation>
    <scope>NUCLEOTIDE SEQUENCE</scope>
    <source>
        <strain evidence="3">CCRI-19302</strain>
    </source>
</reference>
<proteinExistence type="predicted"/>
<dbReference type="RefSeq" id="WP_094376713.1">
    <property type="nucleotide sequence ID" value="NZ_NOKA02000004.1"/>
</dbReference>
<gene>
    <name evidence="2" type="ORF">C8E03_106210</name>
    <name evidence="3" type="ORF">CG710_004585</name>
</gene>
<keyword evidence="1" id="KW-1133">Transmembrane helix</keyword>
<evidence type="ECO:0000313" key="3">
    <source>
        <dbReference type="EMBL" id="RDY32265.1"/>
    </source>
</evidence>
<dbReference type="EMBL" id="QICS01000006">
    <property type="protein sequence ID" value="PXV89558.1"/>
    <property type="molecule type" value="Genomic_DNA"/>
</dbReference>
<accession>A0A255IMT3</accession>
<reference evidence="3 4" key="1">
    <citation type="journal article" date="2017" name="Genome Announc.">
        <title>Draft Genome Sequence of a Sporulating and Motile Strain of Lachnotalea glycerini Isolated from Water in Quebec City, Canada.</title>
        <authorList>
            <person name="Maheux A.F."/>
            <person name="Boudreau D.K."/>
            <person name="Berube E."/>
            <person name="Boissinot M."/>
            <person name="Raymond F."/>
            <person name="Brodeur S."/>
            <person name="Corbeil J."/>
            <person name="Isabel S."/>
            <person name="Omar R.F."/>
            <person name="Bergeron M.G."/>
        </authorList>
    </citation>
    <scope>NUCLEOTIDE SEQUENCE [LARGE SCALE GENOMIC DNA]</scope>
    <source>
        <strain evidence="3 4">CCRI-19302</strain>
    </source>
</reference>
<sequence>MTVFIECVGVTLQAIVATIIIDRLSDIKVESKTYIAKLICICLNFLIWYYIKDLGRWSYSVVTLFEILNFSLYTITLKRQKFIASFATVTASIILNVFSGLILAVLIYISFNVNRSNSYVYIFITMLTVAVLFCIVWIRDLYYAEREKKQLWEDNFKMSERLHKSKEILSLLNYVLNKIKNNNDFEEFNELISEVRKLCSEQIDESENDDMQYKSFPCTGLHILDEQIQLYGKEAATKGINFDVFVNVKMSDALNKHNISNLEFLRLIGNLMRNAFRSVEKKGTGNILLIMGCVNEALEVEIYDDGVTFPIHILNEFGKRGNTDGGTGHGIAEMLDILNRYNASYKLTEYDGDMGFTKGISIIWNNQNQRWLETFRFNQISENSIFD</sequence>
<feature type="transmembrane region" description="Helical" evidence="1">
    <location>
        <begin position="34"/>
        <end position="51"/>
    </location>
</feature>
<protein>
    <submittedName>
        <fullName evidence="3">ATP-binding protein</fullName>
    </submittedName>
    <submittedName>
        <fullName evidence="2">Signal transduction histidine kinase</fullName>
    </submittedName>
</protein>
<dbReference type="Gene3D" id="3.30.565.10">
    <property type="entry name" value="Histidine kinase-like ATPase, C-terminal domain"/>
    <property type="match status" value="1"/>
</dbReference>
<dbReference type="SUPFAM" id="SSF55874">
    <property type="entry name" value="ATPase domain of HSP90 chaperone/DNA topoisomerase II/histidine kinase"/>
    <property type="match status" value="1"/>
</dbReference>
<dbReference type="Proteomes" id="UP000247523">
    <property type="component" value="Unassembled WGS sequence"/>
</dbReference>
<name>A0A255IMT3_9FIRM</name>
<keyword evidence="3" id="KW-0067">ATP-binding</keyword>
<keyword evidence="2" id="KW-0418">Kinase</keyword>
<feature type="transmembrane region" description="Helical" evidence="1">
    <location>
        <begin position="82"/>
        <end position="107"/>
    </location>
</feature>